<evidence type="ECO:0000256" key="1">
    <source>
        <dbReference type="SAM" id="MobiDB-lite"/>
    </source>
</evidence>
<feature type="region of interest" description="Disordered" evidence="1">
    <location>
        <begin position="59"/>
        <end position="81"/>
    </location>
</feature>
<dbReference type="EMBL" id="JARK01001376">
    <property type="protein sequence ID" value="EYC14645.1"/>
    <property type="molecule type" value="Genomic_DNA"/>
</dbReference>
<sequence>MAEWIGTQTHRQKLGSLKSATTFCFANCHFKPLTEFGAVQEAWLDVFFDVVILLARGQSNPHRVEPSQRPPPSCALGELRW</sequence>
<dbReference type="Proteomes" id="UP000024635">
    <property type="component" value="Unassembled WGS sequence"/>
</dbReference>
<evidence type="ECO:0000313" key="2">
    <source>
        <dbReference type="EMBL" id="EYC14645.1"/>
    </source>
</evidence>
<keyword evidence="3" id="KW-1185">Reference proteome</keyword>
<dbReference type="AlphaFoldDB" id="A0A016UHK8"/>
<evidence type="ECO:0000313" key="3">
    <source>
        <dbReference type="Proteomes" id="UP000024635"/>
    </source>
</evidence>
<name>A0A016UHK8_9BILA</name>
<protein>
    <submittedName>
        <fullName evidence="2">Uncharacterized protein</fullName>
    </submittedName>
</protein>
<proteinExistence type="predicted"/>
<reference evidence="3" key="1">
    <citation type="journal article" date="2015" name="Nat. Genet.">
        <title>The genome and transcriptome of the zoonotic hookworm Ancylostoma ceylanicum identify infection-specific gene families.</title>
        <authorList>
            <person name="Schwarz E.M."/>
            <person name="Hu Y."/>
            <person name="Antoshechkin I."/>
            <person name="Miller M.M."/>
            <person name="Sternberg P.W."/>
            <person name="Aroian R.V."/>
        </authorList>
    </citation>
    <scope>NUCLEOTIDE SEQUENCE</scope>
    <source>
        <strain evidence="3">HY135</strain>
    </source>
</reference>
<accession>A0A016UHK8</accession>
<organism evidence="2 3">
    <name type="scientific">Ancylostoma ceylanicum</name>
    <dbReference type="NCBI Taxonomy" id="53326"/>
    <lineage>
        <taxon>Eukaryota</taxon>
        <taxon>Metazoa</taxon>
        <taxon>Ecdysozoa</taxon>
        <taxon>Nematoda</taxon>
        <taxon>Chromadorea</taxon>
        <taxon>Rhabditida</taxon>
        <taxon>Rhabditina</taxon>
        <taxon>Rhabditomorpha</taxon>
        <taxon>Strongyloidea</taxon>
        <taxon>Ancylostomatidae</taxon>
        <taxon>Ancylostomatinae</taxon>
        <taxon>Ancylostoma</taxon>
    </lineage>
</organism>
<comment type="caution">
    <text evidence="2">The sequence shown here is derived from an EMBL/GenBank/DDBJ whole genome shotgun (WGS) entry which is preliminary data.</text>
</comment>
<gene>
    <name evidence="2" type="primary">Acey_s0040.g322</name>
    <name evidence="2" type="ORF">Y032_0040g322</name>
</gene>